<comment type="caution">
    <text evidence="18">The sequence shown here is derived from an EMBL/GenBank/DDBJ whole genome shotgun (WGS) entry which is preliminary data.</text>
</comment>
<keyword evidence="8" id="KW-0067">ATP-binding</keyword>
<feature type="signal peptide" evidence="15">
    <location>
        <begin position="1"/>
        <end position="21"/>
    </location>
</feature>
<feature type="compositionally biased region" description="Low complexity" evidence="13">
    <location>
        <begin position="644"/>
        <end position="653"/>
    </location>
</feature>
<organism evidence="18 19">
    <name type="scientific">Rhizoctonia solani</name>
    <dbReference type="NCBI Taxonomy" id="456999"/>
    <lineage>
        <taxon>Eukaryota</taxon>
        <taxon>Fungi</taxon>
        <taxon>Dikarya</taxon>
        <taxon>Basidiomycota</taxon>
        <taxon>Agaricomycotina</taxon>
        <taxon>Agaricomycetes</taxon>
        <taxon>Cantharellales</taxon>
        <taxon>Ceratobasidiaceae</taxon>
        <taxon>Rhizoctonia</taxon>
    </lineage>
</organism>
<evidence type="ECO:0000256" key="3">
    <source>
        <dbReference type="ARBA" id="ARBA00022448"/>
    </source>
</evidence>
<evidence type="ECO:0000256" key="5">
    <source>
        <dbReference type="ARBA" id="ARBA00022729"/>
    </source>
</evidence>
<keyword evidence="12" id="KW-0245">EGF-like domain</keyword>
<comment type="caution">
    <text evidence="12">Lacks conserved residue(s) required for the propagation of feature annotation.</text>
</comment>
<dbReference type="PANTHER" id="PTHR48041:SF2">
    <property type="entry name" value="ATP-DEPENDENT PERMEASE-RELATED"/>
    <property type="match status" value="1"/>
</dbReference>
<evidence type="ECO:0000259" key="16">
    <source>
        <dbReference type="PROSITE" id="PS50026"/>
    </source>
</evidence>
<evidence type="ECO:0000256" key="10">
    <source>
        <dbReference type="ARBA" id="ARBA00023136"/>
    </source>
</evidence>
<dbReference type="AlphaFoldDB" id="A0A8H7LMP9"/>
<dbReference type="Proteomes" id="UP000602905">
    <property type="component" value="Unassembled WGS sequence"/>
</dbReference>
<dbReference type="PROSITE" id="PS50893">
    <property type="entry name" value="ABC_TRANSPORTER_2"/>
    <property type="match status" value="1"/>
</dbReference>
<keyword evidence="6" id="KW-0547">Nucleotide-binding</keyword>
<evidence type="ECO:0000256" key="2">
    <source>
        <dbReference type="ARBA" id="ARBA00005814"/>
    </source>
</evidence>
<dbReference type="EMBL" id="JACYCD010000691">
    <property type="protein sequence ID" value="KAF8689110.1"/>
    <property type="molecule type" value="Genomic_DNA"/>
</dbReference>
<dbReference type="GO" id="GO:0140359">
    <property type="term" value="F:ABC-type transporter activity"/>
    <property type="evidence" value="ECO:0007669"/>
    <property type="project" value="InterPro"/>
</dbReference>
<dbReference type="InterPro" id="IPR000742">
    <property type="entry name" value="EGF"/>
</dbReference>
<evidence type="ECO:0000256" key="1">
    <source>
        <dbReference type="ARBA" id="ARBA00004477"/>
    </source>
</evidence>
<evidence type="ECO:0000256" key="6">
    <source>
        <dbReference type="ARBA" id="ARBA00022741"/>
    </source>
</evidence>
<dbReference type="InterPro" id="IPR017871">
    <property type="entry name" value="ABC_transporter-like_CS"/>
</dbReference>
<dbReference type="Pfam" id="PF00005">
    <property type="entry name" value="ABC_tran"/>
    <property type="match status" value="1"/>
</dbReference>
<dbReference type="Gene3D" id="2.10.25.10">
    <property type="entry name" value="Laminin"/>
    <property type="match status" value="1"/>
</dbReference>
<dbReference type="GO" id="GO:0005524">
    <property type="term" value="F:ATP binding"/>
    <property type="evidence" value="ECO:0007669"/>
    <property type="project" value="UniProtKB-KW"/>
</dbReference>
<dbReference type="InterPro" id="IPR050352">
    <property type="entry name" value="ABCG_transporters"/>
</dbReference>
<dbReference type="PROSITE" id="PS50026">
    <property type="entry name" value="EGF_3"/>
    <property type="match status" value="1"/>
</dbReference>
<evidence type="ECO:0000256" key="13">
    <source>
        <dbReference type="SAM" id="MobiDB-lite"/>
    </source>
</evidence>
<feature type="transmembrane region" description="Helical" evidence="14">
    <location>
        <begin position="788"/>
        <end position="810"/>
    </location>
</feature>
<feature type="compositionally biased region" description="Polar residues" evidence="13">
    <location>
        <begin position="662"/>
        <end position="671"/>
    </location>
</feature>
<keyword evidence="7" id="KW-0256">Endoplasmic reticulum</keyword>
<evidence type="ECO:0000256" key="4">
    <source>
        <dbReference type="ARBA" id="ARBA00022692"/>
    </source>
</evidence>
<keyword evidence="9 14" id="KW-1133">Transmembrane helix</keyword>
<keyword evidence="11" id="KW-0325">Glycoprotein</keyword>
<dbReference type="InterPro" id="IPR013525">
    <property type="entry name" value="ABC2_TM"/>
</dbReference>
<dbReference type="GO" id="GO:0005789">
    <property type="term" value="C:endoplasmic reticulum membrane"/>
    <property type="evidence" value="ECO:0007669"/>
    <property type="project" value="UniProtKB-SubCell"/>
</dbReference>
<feature type="transmembrane region" description="Helical" evidence="14">
    <location>
        <begin position="822"/>
        <end position="844"/>
    </location>
</feature>
<feature type="chain" id="PRO_5034688332" evidence="15">
    <location>
        <begin position="22"/>
        <end position="1044"/>
    </location>
</feature>
<keyword evidence="3" id="KW-0813">Transport</keyword>
<feature type="transmembrane region" description="Helical" evidence="14">
    <location>
        <begin position="1014"/>
        <end position="1040"/>
    </location>
</feature>
<dbReference type="GO" id="GO:0016887">
    <property type="term" value="F:ATP hydrolysis activity"/>
    <property type="evidence" value="ECO:0007669"/>
    <property type="project" value="InterPro"/>
</dbReference>
<dbReference type="CDD" id="cd03213">
    <property type="entry name" value="ABCG_EPDR"/>
    <property type="match status" value="1"/>
</dbReference>
<evidence type="ECO:0000313" key="18">
    <source>
        <dbReference type="EMBL" id="KAF8689110.1"/>
    </source>
</evidence>
<feature type="region of interest" description="Disordered" evidence="13">
    <location>
        <begin position="643"/>
        <end position="697"/>
    </location>
</feature>
<dbReference type="InterPro" id="IPR003593">
    <property type="entry name" value="AAA+_ATPase"/>
</dbReference>
<feature type="transmembrane region" description="Helical" evidence="14">
    <location>
        <begin position="931"/>
        <end position="950"/>
    </location>
</feature>
<evidence type="ECO:0000256" key="15">
    <source>
        <dbReference type="SAM" id="SignalP"/>
    </source>
</evidence>
<dbReference type="OrthoDB" id="66620at2759"/>
<sequence length="1044" mass="114391">MFIRRSETALLAFAGLTAARASAPSYNNTAFSLFKQTGGHTKNTRSLSAPGFSPNPFTDSVALHASTVYYPPLRVGSSFDGQCKCPPGYSGIDCLTPQCGSLADGKERHPRPNGEQCQCSEGWTGINCNVCETDAACANFPLRGGPDGEFLTRTVDHDADVPVANMTCYKGGVTVEENFQMCDVTNRKILDMLPDRPPQVTFSCNKEDSTCAFQFWIGQVESFYCALDQCENSLKVGYDSNTTTYHCDKIKCQCVTGRMLCGEEGSIDIGDFLTEEIKGPADFSCKTGQGCKFQEPAMNNLINDVFGDTHITLNCKGGECLHYTQVPGYVRPPPPDNTRFLALSGSAAGLILLIASSLFWYIGRTQKTKGLRAIQLPSDENAKLMADHVPASFYFSDVSYTLDGRQILSDIVGGAQPGQVLAIMGASGAGKSTLLDLLARKQKRGAVGGQILVNGNIVTDDVFRGLVGFVDQEDTLMGTLTVYETVLYSALLRLPREMSLAAKKYRTLETIHELGLDAIKDMRVGESGRRSISGGEKRRVSIACELVTSPSILFLDEPTSGLDAYNAFNVVESLVSLARDYKRTVIFTIHQPRSNIVSMFDQLILLAQGRVVYSGEYAKCQSYFEQIVDLTMHARGEKPAGYRSSAQLSLSESSADEESGLVQGSSQGASEDSTELRTRPSTSSESAPASEHTETGNYIQRKSSQLFEAFSSSPRAETPVMLPPKLAALVQSYSDSDVAGGILAEIIRLRETGGAVLPESGGRVRASWMTQFRILSGRAFKNLYRDPALLAAHYLSSVGVALICALFYHGVTNDIPGFQNRLGLFFFSLALFGFSCLSILGIFANERLLFMRERSNGYYSTFTYFSSKVLFDIVPLRVVPPMVFGGLVYGLVGLVPELTTFWKFILTLVLFNLTTASVVMLISVVFSQTSVASLVGTLVMLFNLLFTGLLINRDSVPRALEWLYYVSFFHAGFEALAVNELKYLTLRQNKFGVQLDVPAATILSTFGLRAQSFWWPNISLLAIMFATFLTLSFLWLHFFVRENR</sequence>
<comment type="subcellular location">
    <subcellularLocation>
        <location evidence="1">Endoplasmic reticulum membrane</location>
        <topology evidence="1">Multi-pass membrane protein</topology>
    </subcellularLocation>
</comment>
<feature type="domain" description="ABC transporter" evidence="17">
    <location>
        <begin position="393"/>
        <end position="633"/>
    </location>
</feature>
<proteinExistence type="inferred from homology"/>
<name>A0A8H7LMP9_9AGAM</name>
<dbReference type="SMART" id="SM00382">
    <property type="entry name" value="AAA"/>
    <property type="match status" value="1"/>
</dbReference>
<feature type="disulfide bond" evidence="12">
    <location>
        <begin position="119"/>
        <end position="128"/>
    </location>
</feature>
<feature type="transmembrane region" description="Helical" evidence="14">
    <location>
        <begin position="901"/>
        <end position="924"/>
    </location>
</feature>
<feature type="domain" description="EGF-like" evidence="16">
    <location>
        <begin position="90"/>
        <end position="129"/>
    </location>
</feature>
<feature type="non-terminal residue" evidence="18">
    <location>
        <position position="1044"/>
    </location>
</feature>
<gene>
    <name evidence="18" type="ORF">RHS03_09344</name>
</gene>
<evidence type="ECO:0000256" key="7">
    <source>
        <dbReference type="ARBA" id="ARBA00022824"/>
    </source>
</evidence>
<dbReference type="PROSITE" id="PS00022">
    <property type="entry name" value="EGF_1"/>
    <property type="match status" value="1"/>
</dbReference>
<feature type="transmembrane region" description="Helical" evidence="14">
    <location>
        <begin position="340"/>
        <end position="362"/>
    </location>
</feature>
<dbReference type="SUPFAM" id="SSF52540">
    <property type="entry name" value="P-loop containing nucleoside triphosphate hydrolases"/>
    <property type="match status" value="1"/>
</dbReference>
<keyword evidence="4 14" id="KW-0812">Transmembrane</keyword>
<keyword evidence="12" id="KW-1015">Disulfide bond</keyword>
<protein>
    <submittedName>
        <fullName evidence="18">ABC-2 type transporter</fullName>
    </submittedName>
</protein>
<dbReference type="FunFam" id="3.40.50.300:FF:000702">
    <property type="entry name" value="ABC transporter (Adp1)"/>
    <property type="match status" value="1"/>
</dbReference>
<feature type="transmembrane region" description="Helical" evidence="14">
    <location>
        <begin position="874"/>
        <end position="895"/>
    </location>
</feature>
<dbReference type="InterPro" id="IPR027417">
    <property type="entry name" value="P-loop_NTPase"/>
</dbReference>
<evidence type="ECO:0000256" key="14">
    <source>
        <dbReference type="SAM" id="Phobius"/>
    </source>
</evidence>
<dbReference type="Gene3D" id="3.40.50.300">
    <property type="entry name" value="P-loop containing nucleotide triphosphate hydrolases"/>
    <property type="match status" value="1"/>
</dbReference>
<comment type="similarity">
    <text evidence="2">Belongs to the ABC transporter superfamily. ABCG family. Eye pigment precursor importer (TC 3.A.1.204) subfamily.</text>
</comment>
<keyword evidence="5 15" id="KW-0732">Signal</keyword>
<evidence type="ECO:0000259" key="17">
    <source>
        <dbReference type="PROSITE" id="PS50893"/>
    </source>
</evidence>
<accession>A0A8H7LMP9</accession>
<dbReference type="InterPro" id="IPR003439">
    <property type="entry name" value="ABC_transporter-like_ATP-bd"/>
</dbReference>
<dbReference type="PROSITE" id="PS00211">
    <property type="entry name" value="ABC_TRANSPORTER_1"/>
    <property type="match status" value="1"/>
</dbReference>
<dbReference type="PANTHER" id="PTHR48041">
    <property type="entry name" value="ABC TRANSPORTER G FAMILY MEMBER 28"/>
    <property type="match status" value="1"/>
</dbReference>
<evidence type="ECO:0000256" key="8">
    <source>
        <dbReference type="ARBA" id="ARBA00022840"/>
    </source>
</evidence>
<evidence type="ECO:0000256" key="11">
    <source>
        <dbReference type="ARBA" id="ARBA00023180"/>
    </source>
</evidence>
<keyword evidence="10 14" id="KW-0472">Membrane</keyword>
<dbReference type="Pfam" id="PF01061">
    <property type="entry name" value="ABC2_membrane"/>
    <property type="match status" value="1"/>
</dbReference>
<evidence type="ECO:0000256" key="9">
    <source>
        <dbReference type="ARBA" id="ARBA00022989"/>
    </source>
</evidence>
<evidence type="ECO:0000256" key="12">
    <source>
        <dbReference type="PROSITE-ProRule" id="PRU00076"/>
    </source>
</evidence>
<reference evidence="18" key="1">
    <citation type="submission" date="2020-09" db="EMBL/GenBank/DDBJ databases">
        <title>Comparative genome analyses of four rice-infecting Rhizoctonia solani isolates reveal extensive enrichment of homogalacturonan modification genes.</title>
        <authorList>
            <person name="Lee D.-Y."/>
            <person name="Jeon J."/>
            <person name="Kim K.-T."/>
            <person name="Cheong K."/>
            <person name="Song H."/>
            <person name="Choi G."/>
            <person name="Ko J."/>
            <person name="Opiyo S.O."/>
            <person name="Zuo S."/>
            <person name="Madhav S."/>
            <person name="Lee Y.-H."/>
            <person name="Wang G.-L."/>
        </authorList>
    </citation>
    <scope>NUCLEOTIDE SEQUENCE</scope>
    <source>
        <strain evidence="18">AG1-IA WGL</strain>
    </source>
</reference>
<feature type="compositionally biased region" description="Low complexity" evidence="13">
    <location>
        <begin position="679"/>
        <end position="690"/>
    </location>
</feature>
<evidence type="ECO:0000313" key="19">
    <source>
        <dbReference type="Proteomes" id="UP000602905"/>
    </source>
</evidence>